<dbReference type="GO" id="GO:0005886">
    <property type="term" value="C:plasma membrane"/>
    <property type="evidence" value="ECO:0007669"/>
    <property type="project" value="UniProtKB-SubCell"/>
</dbReference>
<dbReference type="EMBL" id="CAJVCH010551436">
    <property type="protein sequence ID" value="CAG7829412.1"/>
    <property type="molecule type" value="Genomic_DNA"/>
</dbReference>
<keyword evidence="7 11" id="KW-0472">Membrane</keyword>
<keyword evidence="4 11" id="KW-0812">Transmembrane</keyword>
<dbReference type="AlphaFoldDB" id="A0A8J2L785"/>
<feature type="region of interest" description="Disordered" evidence="10">
    <location>
        <begin position="325"/>
        <end position="375"/>
    </location>
</feature>
<accession>A0A8J2L785</accession>
<dbReference type="InterPro" id="IPR000276">
    <property type="entry name" value="GPCR_Rhodpsn"/>
</dbReference>
<feature type="transmembrane region" description="Helical" evidence="11">
    <location>
        <begin position="392"/>
        <end position="413"/>
    </location>
</feature>
<dbReference type="GO" id="GO:0007204">
    <property type="term" value="P:positive regulation of cytosolic calcium ion concentration"/>
    <property type="evidence" value="ECO:0007669"/>
    <property type="project" value="TreeGrafter"/>
</dbReference>
<organism evidence="13 14">
    <name type="scientific">Allacma fusca</name>
    <dbReference type="NCBI Taxonomy" id="39272"/>
    <lineage>
        <taxon>Eukaryota</taxon>
        <taxon>Metazoa</taxon>
        <taxon>Ecdysozoa</taxon>
        <taxon>Arthropoda</taxon>
        <taxon>Hexapoda</taxon>
        <taxon>Collembola</taxon>
        <taxon>Symphypleona</taxon>
        <taxon>Sminthuridae</taxon>
        <taxon>Allacma</taxon>
    </lineage>
</organism>
<dbReference type="GO" id="GO:0071880">
    <property type="term" value="P:adenylate cyclase-activating adrenergic receptor signaling pathway"/>
    <property type="evidence" value="ECO:0007669"/>
    <property type="project" value="TreeGrafter"/>
</dbReference>
<feature type="domain" description="G-protein coupled receptors family 1 profile" evidence="12">
    <location>
        <begin position="19"/>
        <end position="436"/>
    </location>
</feature>
<keyword evidence="14" id="KW-1185">Reference proteome</keyword>
<dbReference type="PROSITE" id="PS50262">
    <property type="entry name" value="G_PROTEIN_RECEP_F1_2"/>
    <property type="match status" value="1"/>
</dbReference>
<feature type="transmembrane region" description="Helical" evidence="11">
    <location>
        <begin position="119"/>
        <end position="140"/>
    </location>
</feature>
<evidence type="ECO:0000256" key="5">
    <source>
        <dbReference type="ARBA" id="ARBA00022989"/>
    </source>
</evidence>
<evidence type="ECO:0000256" key="7">
    <source>
        <dbReference type="ARBA" id="ARBA00023136"/>
    </source>
</evidence>
<dbReference type="PROSITE" id="PS00237">
    <property type="entry name" value="G_PROTEIN_RECEP_F1_1"/>
    <property type="match status" value="1"/>
</dbReference>
<evidence type="ECO:0000256" key="1">
    <source>
        <dbReference type="ARBA" id="ARBA00004651"/>
    </source>
</evidence>
<dbReference type="Proteomes" id="UP000708208">
    <property type="component" value="Unassembled WGS sequence"/>
</dbReference>
<evidence type="ECO:0000256" key="6">
    <source>
        <dbReference type="ARBA" id="ARBA00023040"/>
    </source>
</evidence>
<keyword evidence="9" id="KW-0807">Transducer</keyword>
<dbReference type="SMART" id="SM01381">
    <property type="entry name" value="7TM_GPCR_Srsx"/>
    <property type="match status" value="1"/>
</dbReference>
<feature type="compositionally biased region" description="Polar residues" evidence="10">
    <location>
        <begin position="335"/>
        <end position="361"/>
    </location>
</feature>
<dbReference type="GO" id="GO:0004937">
    <property type="term" value="F:alpha1-adrenergic receptor activity"/>
    <property type="evidence" value="ECO:0007669"/>
    <property type="project" value="TreeGrafter"/>
</dbReference>
<dbReference type="GO" id="GO:0007267">
    <property type="term" value="P:cell-cell signaling"/>
    <property type="evidence" value="ECO:0007669"/>
    <property type="project" value="TreeGrafter"/>
</dbReference>
<feature type="transmembrane region" description="Helical" evidence="11">
    <location>
        <begin position="6"/>
        <end position="28"/>
    </location>
</feature>
<feature type="transmembrane region" description="Helical" evidence="11">
    <location>
        <begin position="40"/>
        <end position="62"/>
    </location>
</feature>
<proteinExistence type="inferred from homology"/>
<name>A0A8J2L785_9HEXA</name>
<dbReference type="SUPFAM" id="SSF81321">
    <property type="entry name" value="Family A G protein-coupled receptor-like"/>
    <property type="match status" value="1"/>
</dbReference>
<evidence type="ECO:0000313" key="14">
    <source>
        <dbReference type="Proteomes" id="UP000708208"/>
    </source>
</evidence>
<dbReference type="GO" id="GO:0007200">
    <property type="term" value="P:phospholipase C-activating G protein-coupled receptor signaling pathway"/>
    <property type="evidence" value="ECO:0007669"/>
    <property type="project" value="TreeGrafter"/>
</dbReference>
<keyword evidence="6" id="KW-0297">G-protein coupled receptor</keyword>
<dbReference type="InterPro" id="IPR017452">
    <property type="entry name" value="GPCR_Rhodpsn_7TM"/>
</dbReference>
<dbReference type="PANTHER" id="PTHR24248">
    <property type="entry name" value="ADRENERGIC RECEPTOR-RELATED G-PROTEIN COUPLED RECEPTOR"/>
    <property type="match status" value="1"/>
</dbReference>
<comment type="caution">
    <text evidence="13">The sequence shown here is derived from an EMBL/GenBank/DDBJ whole genome shotgun (WGS) entry which is preliminary data.</text>
</comment>
<sequence length="436" mass="47669">MVLFKSLALGIIILLTICGNVLVLMAVALSPNLRSSTHYLIVNLAVADLLLGTTVLPFSAVFEITGKWYFGSTFCSVWAAVDVLYCTASILSLCVISLDRYIGVTRPLAYSTIMVGRRTSILMLFIWALSIAISIGPLLGWKGPPSDDPYECSVNKELGYVLFSVTGSFYLPMFIILAVYWKIYKAAIRQTRFLESGTKTTKQDVTLRIHLGGTNGRANSNPDLAVIRPLTPKHEFTPECLAATNSNMPHTCNNGTSRGQYIGRKAPLARPELSSSSSHNNDEPGHNNMNGRTHRHEAGVVLRVHRGGTKQSKCNYDVNWPCLANSGHPRHGGRRNQQVAGVNNGYTNKQHQNGSQPNSLTPSPPSSSPERKINPGFGKIAKFRRQKKAAKTLAIVVGVFLLCWFPFFFILPLGSSLVLSPSSDKLTLLNINGPPC</sequence>
<feature type="transmembrane region" description="Helical" evidence="11">
    <location>
        <begin position="68"/>
        <end position="98"/>
    </location>
</feature>
<reference evidence="13" key="1">
    <citation type="submission" date="2021-06" db="EMBL/GenBank/DDBJ databases">
        <authorList>
            <person name="Hodson N. C."/>
            <person name="Mongue J. A."/>
            <person name="Jaron S. K."/>
        </authorList>
    </citation>
    <scope>NUCLEOTIDE SEQUENCE</scope>
</reference>
<feature type="transmembrane region" description="Helical" evidence="11">
    <location>
        <begin position="160"/>
        <end position="181"/>
    </location>
</feature>
<evidence type="ECO:0000259" key="12">
    <source>
        <dbReference type="PROSITE" id="PS50262"/>
    </source>
</evidence>
<dbReference type="PANTHER" id="PTHR24248:SF72">
    <property type="entry name" value="G-PROTEIN COUPLED RECEPTORS FAMILY 1 PROFILE DOMAIN-CONTAINING PROTEIN"/>
    <property type="match status" value="1"/>
</dbReference>
<keyword evidence="8" id="KW-0675">Receptor</keyword>
<evidence type="ECO:0000256" key="10">
    <source>
        <dbReference type="SAM" id="MobiDB-lite"/>
    </source>
</evidence>
<evidence type="ECO:0000256" key="4">
    <source>
        <dbReference type="ARBA" id="ARBA00022692"/>
    </source>
</evidence>
<evidence type="ECO:0000256" key="9">
    <source>
        <dbReference type="ARBA" id="ARBA00023224"/>
    </source>
</evidence>
<dbReference type="OrthoDB" id="5977853at2759"/>
<feature type="region of interest" description="Disordered" evidence="10">
    <location>
        <begin position="268"/>
        <end position="293"/>
    </location>
</feature>
<comment type="subcellular location">
    <subcellularLocation>
        <location evidence="1">Cell membrane</location>
        <topology evidence="1">Multi-pass membrane protein</topology>
    </subcellularLocation>
</comment>
<evidence type="ECO:0000256" key="8">
    <source>
        <dbReference type="ARBA" id="ARBA00023170"/>
    </source>
</evidence>
<evidence type="ECO:0000256" key="11">
    <source>
        <dbReference type="SAM" id="Phobius"/>
    </source>
</evidence>
<evidence type="ECO:0000256" key="3">
    <source>
        <dbReference type="ARBA" id="ARBA00022475"/>
    </source>
</evidence>
<keyword evidence="3" id="KW-1003">Cell membrane</keyword>
<keyword evidence="5 11" id="KW-1133">Transmembrane helix</keyword>
<evidence type="ECO:0000256" key="2">
    <source>
        <dbReference type="ARBA" id="ARBA00010663"/>
    </source>
</evidence>
<protein>
    <recommendedName>
        <fullName evidence="12">G-protein coupled receptors family 1 profile domain-containing protein</fullName>
    </recommendedName>
</protein>
<gene>
    <name evidence="13" type="ORF">AFUS01_LOCUS39276</name>
</gene>
<dbReference type="Pfam" id="PF00001">
    <property type="entry name" value="7tm_1"/>
    <property type="match status" value="1"/>
</dbReference>
<dbReference type="GO" id="GO:0043410">
    <property type="term" value="P:positive regulation of MAPK cascade"/>
    <property type="evidence" value="ECO:0007669"/>
    <property type="project" value="TreeGrafter"/>
</dbReference>
<evidence type="ECO:0000313" key="13">
    <source>
        <dbReference type="EMBL" id="CAG7829412.1"/>
    </source>
</evidence>
<comment type="similarity">
    <text evidence="2">Belongs to the G-protein coupled receptor 1 family.</text>
</comment>